<dbReference type="SUPFAM" id="SSF48295">
    <property type="entry name" value="TrpR-like"/>
    <property type="match status" value="1"/>
</dbReference>
<reference evidence="3" key="1">
    <citation type="submission" date="2015-07" db="EMBL/GenBank/DDBJ databases">
        <title>Complete genome sequence of Roseophage RDJL phage 2, a siphovirus infects Roseobacter denitrificans OCh114.</title>
        <authorList>
            <person name="Liang Y."/>
            <person name="Zhang Y."/>
            <person name="Zhou C."/>
            <person name="Chen Z."/>
            <person name="Yang S."/>
        </authorList>
    </citation>
    <scope>NUCLEOTIDE SEQUENCE [LARGE SCALE GENOMIC DNA]</scope>
</reference>
<evidence type="ECO:0000313" key="3">
    <source>
        <dbReference type="Proteomes" id="UP000223793"/>
    </source>
</evidence>
<accession>A0A0K0PWP1</accession>
<dbReference type="Proteomes" id="UP000223793">
    <property type="component" value="Segment"/>
</dbReference>
<dbReference type="InterPro" id="IPR010921">
    <property type="entry name" value="Trp_repressor/repl_initiator"/>
</dbReference>
<dbReference type="EMBL" id="KT266805">
    <property type="protein sequence ID" value="AKQ75823.1"/>
    <property type="molecule type" value="Genomic_DNA"/>
</dbReference>
<name>A0A0K0PWP1_9CAUD</name>
<dbReference type="InterPro" id="IPR045599">
    <property type="entry name" value="DUF6456"/>
</dbReference>
<organism evidence="2 3">
    <name type="scientific">Roseobacter phage RDJL Phi 2</name>
    <dbReference type="NCBI Taxonomy" id="1682380"/>
    <lineage>
        <taxon>Viruses</taxon>
        <taxon>Duplodnaviria</taxon>
        <taxon>Heunggongvirae</taxon>
        <taxon>Uroviricota</taxon>
        <taxon>Caudoviricetes</taxon>
        <taxon>Xiamenvirus</taxon>
        <taxon>Xiamenvirus RDJL2</taxon>
    </lineage>
</organism>
<protein>
    <submittedName>
        <fullName evidence="2">ATPase</fullName>
    </submittedName>
</protein>
<sequence>MTNHLLNPRAIEAYILHTVDSMPMREIARRFDREPSTILRQIRRVEDLRDNPDWGVILTKLAEYWDRKEPIDRSVTYEALGTNTVDVTMEMQRNLLLLVQDEALVGVTDGCMAGVFVDNEVMRRTERLVALAWIATGGLILVRSSSRVRRYKVTDRALTEVPEKPIVKGKVENLQVVQEPEPSKPVAHKQRYTRQAWGNEPIDKLIQLSRRNSINITSNEIATAQTLRNLMHQAELDGKGSPTLMLIVELEKRLGKEMFDLLYEFLHRNRGLEQIEKDFVWPARSAKVVLMVALQQVNHFGLLEREELAGVAAE</sequence>
<evidence type="ECO:0000259" key="1">
    <source>
        <dbReference type="Pfam" id="PF20057"/>
    </source>
</evidence>
<dbReference type="Gene3D" id="1.10.1750.10">
    <property type="match status" value="1"/>
</dbReference>
<gene>
    <name evidence="2" type="ORF">RDJLphi2_gp33</name>
</gene>
<dbReference type="OrthoDB" id="30742at10239"/>
<dbReference type="Pfam" id="PF20057">
    <property type="entry name" value="DUF6456"/>
    <property type="match status" value="1"/>
</dbReference>
<feature type="domain" description="DUF6456" evidence="1">
    <location>
        <begin position="252"/>
        <end position="299"/>
    </location>
</feature>
<proteinExistence type="predicted"/>
<evidence type="ECO:0000313" key="2">
    <source>
        <dbReference type="EMBL" id="AKQ75823.1"/>
    </source>
</evidence>
<dbReference type="GO" id="GO:0043565">
    <property type="term" value="F:sequence-specific DNA binding"/>
    <property type="evidence" value="ECO:0007669"/>
    <property type="project" value="InterPro"/>
</dbReference>
<keyword evidence="3" id="KW-1185">Reference proteome</keyword>